<name>A0ABR1FD71_9ASCO</name>
<dbReference type="Pfam" id="PF03645">
    <property type="entry name" value="Tctex-1"/>
    <property type="match status" value="1"/>
</dbReference>
<keyword evidence="6" id="KW-1185">Reference proteome</keyword>
<keyword evidence="4" id="KW-0966">Cell projection</keyword>
<dbReference type="Proteomes" id="UP001498771">
    <property type="component" value="Unassembled WGS sequence"/>
</dbReference>
<dbReference type="InterPro" id="IPR038586">
    <property type="entry name" value="Tctex-1-like_sf"/>
</dbReference>
<proteinExistence type="inferred from homology"/>
<organism evidence="5 6">
    <name type="scientific">Myxozyma melibiosi</name>
    <dbReference type="NCBI Taxonomy" id="54550"/>
    <lineage>
        <taxon>Eukaryota</taxon>
        <taxon>Fungi</taxon>
        <taxon>Dikarya</taxon>
        <taxon>Ascomycota</taxon>
        <taxon>Saccharomycotina</taxon>
        <taxon>Lipomycetes</taxon>
        <taxon>Lipomycetales</taxon>
        <taxon>Lipomycetaceae</taxon>
        <taxon>Myxozyma</taxon>
    </lineage>
</organism>
<evidence type="ECO:0000313" key="5">
    <source>
        <dbReference type="EMBL" id="KAK7207801.1"/>
    </source>
</evidence>
<dbReference type="EMBL" id="JBBJBU010000001">
    <property type="protein sequence ID" value="KAK7207801.1"/>
    <property type="molecule type" value="Genomic_DNA"/>
</dbReference>
<evidence type="ECO:0000313" key="6">
    <source>
        <dbReference type="Proteomes" id="UP001498771"/>
    </source>
</evidence>
<dbReference type="PANTHER" id="PTHR21255">
    <property type="entry name" value="T-COMPLEX-ASSOCIATED-TESTIS-EXPRESSED 1/ DYNEIN LIGHT CHAIN"/>
    <property type="match status" value="1"/>
</dbReference>
<dbReference type="InterPro" id="IPR005334">
    <property type="entry name" value="Tctex-1-like"/>
</dbReference>
<reference evidence="5 6" key="1">
    <citation type="submission" date="2024-03" db="EMBL/GenBank/DDBJ databases">
        <title>Genome-scale model development and genomic sequencing of the oleaginous clade Lipomyces.</title>
        <authorList>
            <consortium name="Lawrence Berkeley National Laboratory"/>
            <person name="Czajka J.J."/>
            <person name="Han Y."/>
            <person name="Kim J."/>
            <person name="Mondo S.J."/>
            <person name="Hofstad B.A."/>
            <person name="Robles A."/>
            <person name="Haridas S."/>
            <person name="Riley R."/>
            <person name="LaButti K."/>
            <person name="Pangilinan J."/>
            <person name="Andreopoulos W."/>
            <person name="Lipzen A."/>
            <person name="Yan J."/>
            <person name="Wang M."/>
            <person name="Ng V."/>
            <person name="Grigoriev I.V."/>
            <person name="Spatafora J.W."/>
            <person name="Magnuson J.K."/>
            <person name="Baker S.E."/>
            <person name="Pomraning K.R."/>
        </authorList>
    </citation>
    <scope>NUCLEOTIDE SEQUENCE [LARGE SCALE GENOMIC DNA]</scope>
    <source>
        <strain evidence="5 6">Phaff 52-87</strain>
    </source>
</reference>
<evidence type="ECO:0000256" key="2">
    <source>
        <dbReference type="ARBA" id="ARBA00010778"/>
    </source>
</evidence>
<dbReference type="RefSeq" id="XP_064770834.1">
    <property type="nucleotide sequence ID" value="XM_064911620.1"/>
</dbReference>
<comment type="subcellular location">
    <subcellularLocation>
        <location evidence="1">Cell projection</location>
    </subcellularLocation>
</comment>
<protein>
    <recommendedName>
        <fullName evidence="3">Topoisomerase I damage affected protein 2</fullName>
    </recommendedName>
</protein>
<comment type="similarity">
    <text evidence="2">Belongs to the TDA2 family.</text>
</comment>
<accession>A0ABR1FD71</accession>
<evidence type="ECO:0000256" key="3">
    <source>
        <dbReference type="ARBA" id="ARBA00019193"/>
    </source>
</evidence>
<evidence type="ECO:0000256" key="1">
    <source>
        <dbReference type="ARBA" id="ARBA00004316"/>
    </source>
</evidence>
<sequence>MTTPRLSAQGTKLAANSPIPTAKLEDICSKALSSIIQPTTVYKHDSTASWNDAIINTILKSLVAESSTCKYVVYSTIIQNEPAAVARGIHSTSGAYWNNEKDGLWNYSWTGGAGDEGLYVVISIAWITNK</sequence>
<evidence type="ECO:0000256" key="4">
    <source>
        <dbReference type="ARBA" id="ARBA00023273"/>
    </source>
</evidence>
<dbReference type="Gene3D" id="3.30.1140.40">
    <property type="entry name" value="Tctex-1"/>
    <property type="match status" value="1"/>
</dbReference>
<dbReference type="PANTHER" id="PTHR21255:SF4">
    <property type="entry name" value="DYNEIN LIGHT CHAIN TCTEX-TYPE"/>
    <property type="match status" value="1"/>
</dbReference>
<comment type="caution">
    <text evidence="5">The sequence shown here is derived from an EMBL/GenBank/DDBJ whole genome shotgun (WGS) entry which is preliminary data.</text>
</comment>
<dbReference type="GeneID" id="90037132"/>
<gene>
    <name evidence="5" type="ORF">BZA70DRAFT_272241</name>
</gene>